<dbReference type="Pfam" id="PF10551">
    <property type="entry name" value="MULE"/>
    <property type="match status" value="1"/>
</dbReference>
<sequence>MKVILGDEEEQYNRLWDYGHELRRSNPVVEVESLVTWKWFLQTLNEDLGIENTYPWTIMTDKQKGLIPAVAHVFLESKHRFYVSHLFSNFQIHFKGENLKNQLGYVPVNHRT</sequence>
<dbReference type="EMBL" id="CAJGYO010000006">
    <property type="protein sequence ID" value="CAD6237904.1"/>
    <property type="molecule type" value="Genomic_DNA"/>
</dbReference>
<comment type="caution">
    <text evidence="2">The sequence shown here is derived from an EMBL/GenBank/DDBJ whole genome shotgun (WGS) entry which is preliminary data.</text>
</comment>
<accession>A0A811PAV6</accession>
<dbReference type="Proteomes" id="UP000604825">
    <property type="component" value="Unassembled WGS sequence"/>
</dbReference>
<gene>
    <name evidence="2" type="ORF">NCGR_LOCUS25304</name>
</gene>
<feature type="domain" description="MULE transposase" evidence="1">
    <location>
        <begin position="28"/>
        <end position="89"/>
    </location>
</feature>
<evidence type="ECO:0000313" key="2">
    <source>
        <dbReference type="EMBL" id="CAD6237904.1"/>
    </source>
</evidence>
<organism evidence="2 3">
    <name type="scientific">Miscanthus lutarioriparius</name>
    <dbReference type="NCBI Taxonomy" id="422564"/>
    <lineage>
        <taxon>Eukaryota</taxon>
        <taxon>Viridiplantae</taxon>
        <taxon>Streptophyta</taxon>
        <taxon>Embryophyta</taxon>
        <taxon>Tracheophyta</taxon>
        <taxon>Spermatophyta</taxon>
        <taxon>Magnoliopsida</taxon>
        <taxon>Liliopsida</taxon>
        <taxon>Poales</taxon>
        <taxon>Poaceae</taxon>
        <taxon>PACMAD clade</taxon>
        <taxon>Panicoideae</taxon>
        <taxon>Andropogonodae</taxon>
        <taxon>Andropogoneae</taxon>
        <taxon>Saccharinae</taxon>
        <taxon>Miscanthus</taxon>
    </lineage>
</organism>
<evidence type="ECO:0000259" key="1">
    <source>
        <dbReference type="Pfam" id="PF10551"/>
    </source>
</evidence>
<dbReference type="OrthoDB" id="785835at2759"/>
<proteinExistence type="predicted"/>
<evidence type="ECO:0000313" key="3">
    <source>
        <dbReference type="Proteomes" id="UP000604825"/>
    </source>
</evidence>
<dbReference type="InterPro" id="IPR018289">
    <property type="entry name" value="MULE_transposase_dom"/>
</dbReference>
<dbReference type="PANTHER" id="PTHR31973:SF191">
    <property type="entry name" value="OS05G0489400 PROTEIN"/>
    <property type="match status" value="1"/>
</dbReference>
<keyword evidence="3" id="KW-1185">Reference proteome</keyword>
<protein>
    <recommendedName>
        <fullName evidence="1">MULE transposase domain-containing protein</fullName>
    </recommendedName>
</protein>
<reference evidence="2" key="1">
    <citation type="submission" date="2020-10" db="EMBL/GenBank/DDBJ databases">
        <authorList>
            <person name="Han B."/>
            <person name="Lu T."/>
            <person name="Zhao Q."/>
            <person name="Huang X."/>
            <person name="Zhao Y."/>
        </authorList>
    </citation>
    <scope>NUCLEOTIDE SEQUENCE</scope>
</reference>
<dbReference type="AlphaFoldDB" id="A0A811PAV6"/>
<name>A0A811PAV6_9POAL</name>
<dbReference type="PANTHER" id="PTHR31973">
    <property type="entry name" value="POLYPROTEIN, PUTATIVE-RELATED"/>
    <property type="match status" value="1"/>
</dbReference>